<dbReference type="Pfam" id="PF02955">
    <property type="entry name" value="GSH-S_ATP"/>
    <property type="match status" value="1"/>
</dbReference>
<accession>A0ABV5LVI7</accession>
<keyword evidence="1" id="KW-0067">ATP-binding</keyword>
<dbReference type="GO" id="GO:0016874">
    <property type="term" value="F:ligase activity"/>
    <property type="evidence" value="ECO:0007669"/>
    <property type="project" value="UniProtKB-KW"/>
</dbReference>
<dbReference type="InterPro" id="IPR053191">
    <property type="entry name" value="DcsG_Biosynth_Enzyme"/>
</dbReference>
<dbReference type="InterPro" id="IPR011761">
    <property type="entry name" value="ATP-grasp"/>
</dbReference>
<dbReference type="EMBL" id="JBHMDM010000007">
    <property type="protein sequence ID" value="MFB9378089.1"/>
    <property type="molecule type" value="Genomic_DNA"/>
</dbReference>
<dbReference type="Proteomes" id="UP001589748">
    <property type="component" value="Unassembled WGS sequence"/>
</dbReference>
<keyword evidence="3" id="KW-0436">Ligase</keyword>
<dbReference type="Gene3D" id="3.30.470.20">
    <property type="entry name" value="ATP-grasp fold, B domain"/>
    <property type="match status" value="1"/>
</dbReference>
<comment type="caution">
    <text evidence="3">The sequence shown here is derived from an EMBL/GenBank/DDBJ whole genome shotgun (WGS) entry which is preliminary data.</text>
</comment>
<dbReference type="PANTHER" id="PTHR39217:SF1">
    <property type="entry name" value="GLUTATHIONE SYNTHETASE"/>
    <property type="match status" value="1"/>
</dbReference>
<sequence length="303" mass="31562">MATVWLLAAETMPKPEADAGLLAAALAARGATVREVAWTGPASPPAEDWAVADLVVVRTPWDYVAAPERFLARLGEIAARTTVLNDPALVAWNAHKRYLLDLAAAGVALPATAVVARGAGASERSAAVAGLAGRGVREVVVKPATGVGGHGALRRRLDDVEPDLAAASRTQDVLLQEFEPRVLSEGEVSLVLVDGEVAQAVRKSPAAGEFRVHDHFGGRVELVEPTAAQRLLATRVLDALPAAGGVPGTPPLYARVDLLGAEDPVLVEVELIEPELFLRCSEAVTARLADAVLARLVPAGVAR</sequence>
<protein>
    <submittedName>
        <fullName evidence="3">RimK family alpha-L-glutamate ligase</fullName>
    </submittedName>
</protein>
<name>A0ABV5LVI7_9ACTN</name>
<dbReference type="PROSITE" id="PS50975">
    <property type="entry name" value="ATP_GRASP"/>
    <property type="match status" value="1"/>
</dbReference>
<dbReference type="PANTHER" id="PTHR39217">
    <property type="match status" value="1"/>
</dbReference>
<evidence type="ECO:0000259" key="2">
    <source>
        <dbReference type="PROSITE" id="PS50975"/>
    </source>
</evidence>
<dbReference type="Gene3D" id="3.30.1490.20">
    <property type="entry name" value="ATP-grasp fold, A domain"/>
    <property type="match status" value="1"/>
</dbReference>
<dbReference type="SUPFAM" id="SSF56059">
    <property type="entry name" value="Glutathione synthetase ATP-binding domain-like"/>
    <property type="match status" value="1"/>
</dbReference>
<reference evidence="3 4" key="1">
    <citation type="submission" date="2024-09" db="EMBL/GenBank/DDBJ databases">
        <authorList>
            <person name="Sun Q."/>
            <person name="Mori K."/>
        </authorList>
    </citation>
    <scope>NUCLEOTIDE SEQUENCE [LARGE SCALE GENOMIC DNA]</scope>
    <source>
        <strain evidence="3 4">TISTR 1856</strain>
    </source>
</reference>
<proteinExistence type="predicted"/>
<dbReference type="RefSeq" id="WP_380137435.1">
    <property type="nucleotide sequence ID" value="NZ_JBHLUI010000008.1"/>
</dbReference>
<evidence type="ECO:0000313" key="4">
    <source>
        <dbReference type="Proteomes" id="UP001589748"/>
    </source>
</evidence>
<dbReference type="InterPro" id="IPR013815">
    <property type="entry name" value="ATP_grasp_subdomain_1"/>
</dbReference>
<organism evidence="3 4">
    <name type="scientific">Kineococcus gynurae</name>
    <dbReference type="NCBI Taxonomy" id="452979"/>
    <lineage>
        <taxon>Bacteria</taxon>
        <taxon>Bacillati</taxon>
        <taxon>Actinomycetota</taxon>
        <taxon>Actinomycetes</taxon>
        <taxon>Kineosporiales</taxon>
        <taxon>Kineosporiaceae</taxon>
        <taxon>Kineococcus</taxon>
    </lineage>
</organism>
<evidence type="ECO:0000313" key="3">
    <source>
        <dbReference type="EMBL" id="MFB9378089.1"/>
    </source>
</evidence>
<dbReference type="InterPro" id="IPR004218">
    <property type="entry name" value="GSHS_ATP-bd"/>
</dbReference>
<keyword evidence="4" id="KW-1185">Reference proteome</keyword>
<feature type="domain" description="ATP-grasp" evidence="2">
    <location>
        <begin position="99"/>
        <end position="297"/>
    </location>
</feature>
<gene>
    <name evidence="3" type="ORF">ACFFVI_14045</name>
</gene>
<keyword evidence="1" id="KW-0547">Nucleotide-binding</keyword>
<evidence type="ECO:0000256" key="1">
    <source>
        <dbReference type="PROSITE-ProRule" id="PRU00409"/>
    </source>
</evidence>